<dbReference type="SUPFAM" id="SSF46785">
    <property type="entry name" value="Winged helix' DNA-binding domain"/>
    <property type="match status" value="1"/>
</dbReference>
<dbReference type="SUPFAM" id="SSF54909">
    <property type="entry name" value="Dimeric alpha+beta barrel"/>
    <property type="match status" value="1"/>
</dbReference>
<dbReference type="EMBL" id="JAHKNI010000003">
    <property type="protein sequence ID" value="MBU3062287.1"/>
    <property type="molecule type" value="Genomic_DNA"/>
</dbReference>
<evidence type="ECO:0000256" key="3">
    <source>
        <dbReference type="ARBA" id="ARBA00023163"/>
    </source>
</evidence>
<sequence length="157" mass="17648">MAHEPEAGHDLDVIDRRIIHELVNDGRISVRELAERVHISRAHAYTRLDRLQHEGILGGFTIRIAHERAGLGASAYVGLSIDQGAWKRISARLRTLPFVEHFSLLGGDFDVLVLVRAPNNHILRDLVLDTLHTLEGVRSTKTWLIYEEDNGPGPAWV</sequence>
<dbReference type="InterPro" id="IPR019888">
    <property type="entry name" value="Tscrpt_reg_AsnC-like"/>
</dbReference>
<dbReference type="RefSeq" id="WP_215917149.1">
    <property type="nucleotide sequence ID" value="NZ_JAHKNI010000003.1"/>
</dbReference>
<dbReference type="Pfam" id="PF01037">
    <property type="entry name" value="AsnC_trans_reg"/>
    <property type="match status" value="1"/>
</dbReference>
<evidence type="ECO:0000313" key="6">
    <source>
        <dbReference type="Proteomes" id="UP000733379"/>
    </source>
</evidence>
<name>A0ABS6AW69_9NOCA</name>
<accession>A0ABS6AW69</accession>
<feature type="domain" description="HTH asnC-type" evidence="4">
    <location>
        <begin position="11"/>
        <end position="72"/>
    </location>
</feature>
<dbReference type="PRINTS" id="PR00033">
    <property type="entry name" value="HTHASNC"/>
</dbReference>
<gene>
    <name evidence="5" type="ORF">KO481_12210</name>
</gene>
<keyword evidence="2" id="KW-0238">DNA-binding</keyword>
<dbReference type="InterPro" id="IPR011008">
    <property type="entry name" value="Dimeric_a/b-barrel"/>
</dbReference>
<comment type="caution">
    <text evidence="5">The sequence shown here is derived from an EMBL/GenBank/DDBJ whole genome shotgun (WGS) entry which is preliminary data.</text>
</comment>
<evidence type="ECO:0000313" key="5">
    <source>
        <dbReference type="EMBL" id="MBU3062287.1"/>
    </source>
</evidence>
<evidence type="ECO:0000259" key="4">
    <source>
        <dbReference type="PROSITE" id="PS50956"/>
    </source>
</evidence>
<reference evidence="5 6" key="1">
    <citation type="submission" date="2021-06" db="EMBL/GenBank/DDBJ databases">
        <title>Actinomycetes sequencing.</title>
        <authorList>
            <person name="Shan Q."/>
        </authorList>
    </citation>
    <scope>NUCLEOTIDE SEQUENCE [LARGE SCALE GENOMIC DNA]</scope>
    <source>
        <strain evidence="5 6">NEAU-G5</strain>
    </source>
</reference>
<dbReference type="Proteomes" id="UP000733379">
    <property type="component" value="Unassembled WGS sequence"/>
</dbReference>
<dbReference type="InterPro" id="IPR036388">
    <property type="entry name" value="WH-like_DNA-bd_sf"/>
</dbReference>
<evidence type="ECO:0000256" key="1">
    <source>
        <dbReference type="ARBA" id="ARBA00023015"/>
    </source>
</evidence>
<dbReference type="InterPro" id="IPR000485">
    <property type="entry name" value="AsnC-type_HTH_dom"/>
</dbReference>
<protein>
    <submittedName>
        <fullName evidence="5">Lrp/AsnC family transcriptional regulator</fullName>
    </submittedName>
</protein>
<dbReference type="SMART" id="SM00344">
    <property type="entry name" value="HTH_ASNC"/>
    <property type="match status" value="1"/>
</dbReference>
<keyword evidence="6" id="KW-1185">Reference proteome</keyword>
<keyword evidence="3" id="KW-0804">Transcription</keyword>
<dbReference type="PANTHER" id="PTHR30154:SF34">
    <property type="entry name" value="TRANSCRIPTIONAL REGULATOR AZLB"/>
    <property type="match status" value="1"/>
</dbReference>
<dbReference type="Pfam" id="PF13404">
    <property type="entry name" value="HTH_AsnC-type"/>
    <property type="match status" value="1"/>
</dbReference>
<keyword evidence="1" id="KW-0805">Transcription regulation</keyword>
<organism evidence="5 6">
    <name type="scientific">Nocardia albiluteola</name>
    <dbReference type="NCBI Taxonomy" id="2842303"/>
    <lineage>
        <taxon>Bacteria</taxon>
        <taxon>Bacillati</taxon>
        <taxon>Actinomycetota</taxon>
        <taxon>Actinomycetes</taxon>
        <taxon>Mycobacteriales</taxon>
        <taxon>Nocardiaceae</taxon>
        <taxon>Nocardia</taxon>
    </lineage>
</organism>
<dbReference type="PROSITE" id="PS50956">
    <property type="entry name" value="HTH_ASNC_2"/>
    <property type="match status" value="1"/>
</dbReference>
<dbReference type="PANTHER" id="PTHR30154">
    <property type="entry name" value="LEUCINE-RESPONSIVE REGULATORY PROTEIN"/>
    <property type="match status" value="1"/>
</dbReference>
<dbReference type="Gene3D" id="1.10.10.10">
    <property type="entry name" value="Winged helix-like DNA-binding domain superfamily/Winged helix DNA-binding domain"/>
    <property type="match status" value="1"/>
</dbReference>
<evidence type="ECO:0000256" key="2">
    <source>
        <dbReference type="ARBA" id="ARBA00023125"/>
    </source>
</evidence>
<dbReference type="InterPro" id="IPR036390">
    <property type="entry name" value="WH_DNA-bd_sf"/>
</dbReference>
<dbReference type="InterPro" id="IPR019887">
    <property type="entry name" value="Tscrpt_reg_AsnC/Lrp_C"/>
</dbReference>
<dbReference type="Gene3D" id="3.30.70.920">
    <property type="match status" value="1"/>
</dbReference>
<proteinExistence type="predicted"/>